<keyword evidence="2" id="KW-0378">Hydrolase</keyword>
<dbReference type="GO" id="GO:0016301">
    <property type="term" value="F:kinase activity"/>
    <property type="evidence" value="ECO:0007669"/>
    <property type="project" value="InterPro"/>
</dbReference>
<dbReference type="SUPFAM" id="SSF52540">
    <property type="entry name" value="P-loop containing nucleoside triphosphate hydrolases"/>
    <property type="match status" value="1"/>
</dbReference>
<dbReference type="AlphaFoldDB" id="A0A317SYA8"/>
<protein>
    <submittedName>
        <fullName evidence="2">P-loop containing nucleoside triphosphate hydrolase protein</fullName>
    </submittedName>
</protein>
<organism evidence="2 3">
    <name type="scientific">Tuber magnatum</name>
    <name type="common">white Piedmont truffle</name>
    <dbReference type="NCBI Taxonomy" id="42249"/>
    <lineage>
        <taxon>Eukaryota</taxon>
        <taxon>Fungi</taxon>
        <taxon>Dikarya</taxon>
        <taxon>Ascomycota</taxon>
        <taxon>Pezizomycotina</taxon>
        <taxon>Pezizomycetes</taxon>
        <taxon>Pezizales</taxon>
        <taxon>Tuberaceae</taxon>
        <taxon>Tuber</taxon>
    </lineage>
</organism>
<reference evidence="2 3" key="1">
    <citation type="submission" date="2018-03" db="EMBL/GenBank/DDBJ databases">
        <title>Genomes of Pezizomycetes fungi and the evolution of truffles.</title>
        <authorList>
            <person name="Murat C."/>
            <person name="Payen T."/>
            <person name="Noel B."/>
            <person name="Kuo A."/>
            <person name="Martin F.M."/>
        </authorList>
    </citation>
    <scope>NUCLEOTIDE SEQUENCE [LARGE SCALE GENOMIC DNA]</scope>
    <source>
        <strain evidence="2">091103-1</strain>
    </source>
</reference>
<evidence type="ECO:0000259" key="1">
    <source>
        <dbReference type="Pfam" id="PF00485"/>
    </source>
</evidence>
<dbReference type="InterPro" id="IPR006083">
    <property type="entry name" value="PRK/URK"/>
</dbReference>
<dbReference type="Gene3D" id="3.40.50.300">
    <property type="entry name" value="P-loop containing nucleotide triphosphate hydrolases"/>
    <property type="match status" value="1"/>
</dbReference>
<dbReference type="EMBL" id="PYWC01000012">
    <property type="protein sequence ID" value="PWW78850.1"/>
    <property type="molecule type" value="Genomic_DNA"/>
</dbReference>
<name>A0A317SYA8_9PEZI</name>
<feature type="domain" description="Phosphoribulokinase/uridine kinase" evidence="1">
    <location>
        <begin position="81"/>
        <end position="162"/>
    </location>
</feature>
<keyword evidence="3" id="KW-1185">Reference proteome</keyword>
<dbReference type="InterPro" id="IPR027417">
    <property type="entry name" value="P-loop_NTPase"/>
</dbReference>
<proteinExistence type="predicted"/>
<evidence type="ECO:0000313" key="2">
    <source>
        <dbReference type="EMBL" id="PWW78850.1"/>
    </source>
</evidence>
<accession>A0A317SYA8</accession>
<dbReference type="Proteomes" id="UP000246991">
    <property type="component" value="Unassembled WGS sequence"/>
</dbReference>
<dbReference type="Pfam" id="PF00485">
    <property type="entry name" value="PRK"/>
    <property type="match status" value="1"/>
</dbReference>
<dbReference type="GO" id="GO:0016787">
    <property type="term" value="F:hydrolase activity"/>
    <property type="evidence" value="ECO:0007669"/>
    <property type="project" value="UniProtKB-KW"/>
</dbReference>
<dbReference type="STRING" id="42249.A0A317SYA8"/>
<evidence type="ECO:0000313" key="3">
    <source>
        <dbReference type="Proteomes" id="UP000246991"/>
    </source>
</evidence>
<dbReference type="GO" id="GO:0005524">
    <property type="term" value="F:ATP binding"/>
    <property type="evidence" value="ECO:0007669"/>
    <property type="project" value="InterPro"/>
</dbReference>
<gene>
    <name evidence="2" type="ORF">C7212DRAFT_273251</name>
</gene>
<comment type="caution">
    <text evidence="2">The sequence shown here is derived from an EMBL/GenBank/DDBJ whole genome shotgun (WGS) entry which is preliminary data.</text>
</comment>
<dbReference type="OrthoDB" id="738517at2759"/>
<sequence>MPQTPILISISGGEAAGKTAVQAGLKSRLLSLNSGLKILTLHMSDYALPHAPPPLGGAEGVKGYDLERLAGELEGIVGGEADADVVIVEGRYMLCCRRLVEVASVKIFVDCDSDVRLSRKVIRESGTRSLDRILDEYVRYSKPAFEQAILPTKPISDIILPAAAEGPGLDLIAHGVMDDIKRRRGRQSLPGILASVSHLQLPLALSEVDLTTGAPSYYQTV</sequence>
<dbReference type="PANTHER" id="PTHR10285">
    <property type="entry name" value="URIDINE KINASE"/>
    <property type="match status" value="1"/>
</dbReference>